<dbReference type="InterPro" id="IPR038526">
    <property type="entry name" value="Ribosomal_eL22_sf"/>
</dbReference>
<name>A0A267FTH9_9PLAT</name>
<dbReference type="PANTHER" id="PTHR10064:SF0">
    <property type="entry name" value="FI24544P1-RELATED"/>
    <property type="match status" value="1"/>
</dbReference>
<dbReference type="OrthoDB" id="10259820at2759"/>
<organism evidence="6 7">
    <name type="scientific">Macrostomum lignano</name>
    <dbReference type="NCBI Taxonomy" id="282301"/>
    <lineage>
        <taxon>Eukaryota</taxon>
        <taxon>Metazoa</taxon>
        <taxon>Spiralia</taxon>
        <taxon>Lophotrochozoa</taxon>
        <taxon>Platyhelminthes</taxon>
        <taxon>Rhabditophora</taxon>
        <taxon>Macrostomorpha</taxon>
        <taxon>Macrostomida</taxon>
        <taxon>Macrostomidae</taxon>
        <taxon>Macrostomum</taxon>
    </lineage>
</organism>
<dbReference type="GO" id="GO:0002181">
    <property type="term" value="P:cytoplasmic translation"/>
    <property type="evidence" value="ECO:0007669"/>
    <property type="project" value="TreeGrafter"/>
</dbReference>
<evidence type="ECO:0000313" key="7">
    <source>
        <dbReference type="Proteomes" id="UP000215902"/>
    </source>
</evidence>
<dbReference type="GO" id="GO:0003735">
    <property type="term" value="F:structural constituent of ribosome"/>
    <property type="evidence" value="ECO:0007669"/>
    <property type="project" value="InterPro"/>
</dbReference>
<dbReference type="GO" id="GO:0005737">
    <property type="term" value="C:cytoplasm"/>
    <property type="evidence" value="ECO:0007669"/>
    <property type="project" value="UniProtKB-ARBA"/>
</dbReference>
<keyword evidence="7" id="KW-1185">Reference proteome</keyword>
<comment type="caution">
    <text evidence="6">The sequence shown here is derived from an EMBL/GenBank/DDBJ whole genome shotgun (WGS) entry which is preliminary data.</text>
</comment>
<comment type="similarity">
    <text evidence="1">Belongs to the eukaryotic ribosomal protein eL22 family.</text>
</comment>
<evidence type="ECO:0000256" key="3">
    <source>
        <dbReference type="ARBA" id="ARBA00023274"/>
    </source>
</evidence>
<dbReference type="STRING" id="282301.A0A267FTH9"/>
<dbReference type="Proteomes" id="UP000215902">
    <property type="component" value="Unassembled WGS sequence"/>
</dbReference>
<dbReference type="GO" id="GO:0003723">
    <property type="term" value="F:RNA binding"/>
    <property type="evidence" value="ECO:0007669"/>
    <property type="project" value="TreeGrafter"/>
</dbReference>
<dbReference type="GO" id="GO:1990904">
    <property type="term" value="C:ribonucleoprotein complex"/>
    <property type="evidence" value="ECO:0007669"/>
    <property type="project" value="UniProtKB-KW"/>
</dbReference>
<dbReference type="PANTHER" id="PTHR10064">
    <property type="entry name" value="60S RIBOSOMAL PROTEIN L22"/>
    <property type="match status" value="1"/>
</dbReference>
<accession>A0A267FTH9</accession>
<dbReference type="GO" id="GO:0005840">
    <property type="term" value="C:ribosome"/>
    <property type="evidence" value="ECO:0007669"/>
    <property type="project" value="UniProtKB-KW"/>
</dbReference>
<evidence type="ECO:0000313" key="6">
    <source>
        <dbReference type="EMBL" id="PAA77128.1"/>
    </source>
</evidence>
<proteinExistence type="inferred from homology"/>
<sequence length="131" mass="15213">EAMPKVPRRSNLKSSKRKRQTLKFCLNCAQPVEDGIMDIVSFEKFLTERIKVQGKTNNLQNLVSVERTKNELTVTADIPFSKRYLKYLAKKYLKKNSLRDYLRVVASGRESFDLRYFNINSDEADEADGDE</sequence>
<evidence type="ECO:0000256" key="4">
    <source>
        <dbReference type="ARBA" id="ARBA00040613"/>
    </source>
</evidence>
<protein>
    <recommendedName>
        <fullName evidence="4">Large ribosomal subunit protein eL22</fullName>
    </recommendedName>
    <alternativeName>
        <fullName evidence="5">60S ribosomal protein L22</fullName>
    </alternativeName>
</protein>
<keyword evidence="2" id="KW-0689">Ribosomal protein</keyword>
<dbReference type="Gene3D" id="3.30.1360.210">
    <property type="match status" value="1"/>
</dbReference>
<dbReference type="EMBL" id="NIVC01000763">
    <property type="protein sequence ID" value="PAA77128.1"/>
    <property type="molecule type" value="Genomic_DNA"/>
</dbReference>
<feature type="non-terminal residue" evidence="6">
    <location>
        <position position="1"/>
    </location>
</feature>
<dbReference type="Pfam" id="PF01776">
    <property type="entry name" value="Ribosomal_L22e"/>
    <property type="match status" value="1"/>
</dbReference>
<dbReference type="FunFam" id="3.30.1360.210:FF:000001">
    <property type="entry name" value="60S ribosomal protein L22 1"/>
    <property type="match status" value="1"/>
</dbReference>
<evidence type="ECO:0000256" key="2">
    <source>
        <dbReference type="ARBA" id="ARBA00022980"/>
    </source>
</evidence>
<evidence type="ECO:0000256" key="5">
    <source>
        <dbReference type="ARBA" id="ARBA00041214"/>
    </source>
</evidence>
<evidence type="ECO:0000256" key="1">
    <source>
        <dbReference type="ARBA" id="ARBA00007817"/>
    </source>
</evidence>
<dbReference type="InterPro" id="IPR002671">
    <property type="entry name" value="Ribosomal_eL22"/>
</dbReference>
<reference evidence="6 7" key="1">
    <citation type="submission" date="2017-06" db="EMBL/GenBank/DDBJ databases">
        <title>A platform for efficient transgenesis in Macrostomum lignano, a flatworm model organism for stem cell research.</title>
        <authorList>
            <person name="Berezikov E."/>
        </authorList>
    </citation>
    <scope>NUCLEOTIDE SEQUENCE [LARGE SCALE GENOMIC DNA]</scope>
    <source>
        <strain evidence="6">DV1</strain>
        <tissue evidence="6">Whole organism</tissue>
    </source>
</reference>
<dbReference type="AlphaFoldDB" id="A0A267FTH9"/>
<gene>
    <name evidence="6" type="ORF">BOX15_Mlig006022g2</name>
</gene>
<keyword evidence="3" id="KW-0687">Ribonucleoprotein</keyword>